<organism evidence="2 3">
    <name type="scientific">Ramazzottius varieornatus</name>
    <name type="common">Water bear</name>
    <name type="synonym">Tardigrade</name>
    <dbReference type="NCBI Taxonomy" id="947166"/>
    <lineage>
        <taxon>Eukaryota</taxon>
        <taxon>Metazoa</taxon>
        <taxon>Ecdysozoa</taxon>
        <taxon>Tardigrada</taxon>
        <taxon>Eutardigrada</taxon>
        <taxon>Parachela</taxon>
        <taxon>Hypsibioidea</taxon>
        <taxon>Ramazzottiidae</taxon>
        <taxon>Ramazzottius</taxon>
    </lineage>
</organism>
<name>A0A1D1UJ40_RAMVA</name>
<evidence type="ECO:0000313" key="3">
    <source>
        <dbReference type="Proteomes" id="UP000186922"/>
    </source>
</evidence>
<reference evidence="2 3" key="1">
    <citation type="journal article" date="2016" name="Nat. Commun.">
        <title>Extremotolerant tardigrade genome and improved radiotolerance of human cultured cells by tardigrade-unique protein.</title>
        <authorList>
            <person name="Hashimoto T."/>
            <person name="Horikawa D.D."/>
            <person name="Saito Y."/>
            <person name="Kuwahara H."/>
            <person name="Kozuka-Hata H."/>
            <person name="Shin-I T."/>
            <person name="Minakuchi Y."/>
            <person name="Ohishi K."/>
            <person name="Motoyama A."/>
            <person name="Aizu T."/>
            <person name="Enomoto A."/>
            <person name="Kondo K."/>
            <person name="Tanaka S."/>
            <person name="Hara Y."/>
            <person name="Koshikawa S."/>
            <person name="Sagara H."/>
            <person name="Miura T."/>
            <person name="Yokobori S."/>
            <person name="Miyagawa K."/>
            <person name="Suzuki Y."/>
            <person name="Kubo T."/>
            <person name="Oyama M."/>
            <person name="Kohara Y."/>
            <person name="Fujiyama A."/>
            <person name="Arakawa K."/>
            <person name="Katayama T."/>
            <person name="Toyoda A."/>
            <person name="Kunieda T."/>
        </authorList>
    </citation>
    <scope>NUCLEOTIDE SEQUENCE [LARGE SCALE GENOMIC DNA]</scope>
    <source>
        <strain evidence="2 3">YOKOZUNA-1</strain>
    </source>
</reference>
<evidence type="ECO:0000256" key="1">
    <source>
        <dbReference type="SAM" id="MobiDB-lite"/>
    </source>
</evidence>
<evidence type="ECO:0000313" key="2">
    <source>
        <dbReference type="EMBL" id="GAU87632.1"/>
    </source>
</evidence>
<accession>A0A1D1UJ40</accession>
<comment type="caution">
    <text evidence="2">The sequence shown here is derived from an EMBL/GenBank/DDBJ whole genome shotgun (WGS) entry which is preliminary data.</text>
</comment>
<gene>
    <name evidence="2" type="primary">RvY_00450</name>
    <name evidence="2" type="synonym">RvY_00450.1</name>
    <name evidence="2" type="ORF">RvY_00450-1</name>
</gene>
<feature type="region of interest" description="Disordered" evidence="1">
    <location>
        <begin position="34"/>
        <end position="58"/>
    </location>
</feature>
<keyword evidence="3" id="KW-1185">Reference proteome</keyword>
<dbReference type="Proteomes" id="UP000186922">
    <property type="component" value="Unassembled WGS sequence"/>
</dbReference>
<sequence length="106" mass="12139">MTANIVDLVSRYYYRGKPSDYVVMAMTHGKLDQVRNTDDSFGPPRRLKHADGGKSFGHARPGDILHYIIAERDRRQRPAGFCEEASSQLRMENSFPSVRQQLKDPE</sequence>
<proteinExistence type="predicted"/>
<dbReference type="AlphaFoldDB" id="A0A1D1UJ40"/>
<dbReference type="EMBL" id="BDGG01000001">
    <property type="protein sequence ID" value="GAU87632.1"/>
    <property type="molecule type" value="Genomic_DNA"/>
</dbReference>
<protein>
    <submittedName>
        <fullName evidence="2">Uncharacterized protein</fullName>
    </submittedName>
</protein>